<protein>
    <submittedName>
        <fullName evidence="13">MHC class I antigen</fullName>
    </submittedName>
</protein>
<keyword evidence="3" id="KW-0812">Transmembrane</keyword>
<dbReference type="Gene3D" id="2.60.40.10">
    <property type="entry name" value="Immunoglobulins"/>
    <property type="match status" value="1"/>
</dbReference>
<comment type="subcellular location">
    <subcellularLocation>
        <location evidence="1">Membrane</location>
        <topology evidence="1">Single-pass type I membrane protein</topology>
    </subcellularLocation>
</comment>
<evidence type="ECO:0000313" key="13">
    <source>
        <dbReference type="EMBL" id="ACG68407.1"/>
    </source>
</evidence>
<gene>
    <name evidence="13" type="primary">Amcr-UA</name>
</gene>
<dbReference type="InterPro" id="IPR011162">
    <property type="entry name" value="MHC_I/II-like_Ag-recog"/>
</dbReference>
<dbReference type="SUPFAM" id="SSF54452">
    <property type="entry name" value="MHC antigen-recognition domain"/>
    <property type="match status" value="1"/>
</dbReference>
<feature type="chain" id="PRO_5002836363" evidence="11">
    <location>
        <begin position="25"/>
        <end position="320"/>
    </location>
</feature>
<keyword evidence="4 11" id="KW-0732">Signal</keyword>
<evidence type="ECO:0000256" key="7">
    <source>
        <dbReference type="ARBA" id="ARBA00023136"/>
    </source>
</evidence>
<dbReference type="Pfam" id="PF07654">
    <property type="entry name" value="C1-set"/>
    <property type="match status" value="1"/>
</dbReference>
<feature type="domain" description="Ig-like" evidence="12">
    <location>
        <begin position="219"/>
        <end position="306"/>
    </location>
</feature>
<evidence type="ECO:0000256" key="2">
    <source>
        <dbReference type="ARBA" id="ARBA00022451"/>
    </source>
</evidence>
<dbReference type="InterPro" id="IPR013783">
    <property type="entry name" value="Ig-like_fold"/>
</dbReference>
<dbReference type="InterPro" id="IPR036179">
    <property type="entry name" value="Ig-like_dom_sf"/>
</dbReference>
<keyword evidence="2" id="KW-0490">MHC I</keyword>
<dbReference type="SUPFAM" id="SSF48726">
    <property type="entry name" value="Immunoglobulin"/>
    <property type="match status" value="1"/>
</dbReference>
<dbReference type="AlphaFoldDB" id="B5LN03"/>
<evidence type="ECO:0000256" key="4">
    <source>
        <dbReference type="ARBA" id="ARBA00022729"/>
    </source>
</evidence>
<dbReference type="FunFam" id="3.30.500.10:FF:000001">
    <property type="entry name" value="H-2 class I histocompatibility antigen, alpha chain"/>
    <property type="match status" value="1"/>
</dbReference>
<comment type="similarity">
    <text evidence="10">Belongs to the MHC class I family.</text>
</comment>
<dbReference type="InterPro" id="IPR050208">
    <property type="entry name" value="MHC_class-I_related"/>
</dbReference>
<dbReference type="PROSITE" id="PS50835">
    <property type="entry name" value="IG_LIKE"/>
    <property type="match status" value="1"/>
</dbReference>
<sequence>MASLGSQVGAVALWLWEVLGLALGAAGPPAQGPDGSSSHSLRYLYMAVSESGQGLPAFVQVGYVDDQPITHYDSAIKRKTPVAPWMEKVVDYDAQYWDRGTRVLQDSEQVFKDNLEIIRNRYNHSEGFHTWQWMYGCELRKDGSIGGIYQCAYDGRDYISLDKETLTWTAADVPAQFTKRRWEALKTAAFRKAYLEVDCIWWLQRYLDYGKEALLRTEPPVGKVTRKAIGNGQEALICQAYGFYPKEIDTSWKKGEEIMDHKTFRKEIAPSSDGTYYIWLSIEIDSKERGLYRCHVDHASLPKPLVLAFEEPGGERLEGA</sequence>
<dbReference type="PANTHER" id="PTHR16675">
    <property type="entry name" value="MHC CLASS I-RELATED"/>
    <property type="match status" value="1"/>
</dbReference>
<dbReference type="GO" id="GO:0006955">
    <property type="term" value="P:immune response"/>
    <property type="evidence" value="ECO:0007669"/>
    <property type="project" value="TreeGrafter"/>
</dbReference>
<dbReference type="GO" id="GO:0002474">
    <property type="term" value="P:antigen processing and presentation of peptide antigen via MHC class I"/>
    <property type="evidence" value="ECO:0007669"/>
    <property type="project" value="UniProtKB-KW"/>
</dbReference>
<keyword evidence="8" id="KW-1015">Disulfide bond</keyword>
<dbReference type="Gene3D" id="3.30.500.10">
    <property type="entry name" value="MHC class I-like antigen recognition-like"/>
    <property type="match status" value="1"/>
</dbReference>
<dbReference type="FunFam" id="2.60.40.10:FF:000204">
    <property type="entry name" value="Major histocompatibility complex, class I-related protein"/>
    <property type="match status" value="1"/>
</dbReference>
<dbReference type="GO" id="GO:0042612">
    <property type="term" value="C:MHC class I protein complex"/>
    <property type="evidence" value="ECO:0007669"/>
    <property type="project" value="UniProtKB-KW"/>
</dbReference>
<evidence type="ECO:0000256" key="11">
    <source>
        <dbReference type="SAM" id="SignalP"/>
    </source>
</evidence>
<dbReference type="InterPro" id="IPR003006">
    <property type="entry name" value="Ig/MHC_CS"/>
</dbReference>
<dbReference type="InterPro" id="IPR003597">
    <property type="entry name" value="Ig_C1-set"/>
</dbReference>
<dbReference type="PROSITE" id="PS00290">
    <property type="entry name" value="IG_MHC"/>
    <property type="match status" value="1"/>
</dbReference>
<evidence type="ECO:0000256" key="5">
    <source>
        <dbReference type="ARBA" id="ARBA00022859"/>
    </source>
</evidence>
<keyword evidence="7" id="KW-0472">Membrane</keyword>
<dbReference type="EMBL" id="EU839663">
    <property type="protein sequence ID" value="ACG68407.1"/>
    <property type="molecule type" value="mRNA"/>
</dbReference>
<reference evidence="13" key="1">
    <citation type="journal article" date="2008" name="PLoS ONE">
        <title>Characterization of a nonclassical class I MHC gene in a reptile, the Galapagos marine iguana (Amblyrhynchus cristatus).</title>
        <authorList>
            <person name="Glaberman S."/>
            <person name="Du Pasquier L."/>
            <person name="Caccone A."/>
        </authorList>
    </citation>
    <scope>NUCLEOTIDE SEQUENCE</scope>
    <source>
        <strain evidence="13">M1</strain>
        <tissue evidence="13">Blood</tissue>
    </source>
</reference>
<evidence type="ECO:0000259" key="12">
    <source>
        <dbReference type="PROSITE" id="PS50835"/>
    </source>
</evidence>
<evidence type="ECO:0000256" key="10">
    <source>
        <dbReference type="RuleBase" id="RU004439"/>
    </source>
</evidence>
<accession>B5LN03</accession>
<evidence type="ECO:0000256" key="3">
    <source>
        <dbReference type="ARBA" id="ARBA00022692"/>
    </source>
</evidence>
<keyword evidence="9" id="KW-0325">Glycoprotein</keyword>
<dbReference type="CDD" id="cd07698">
    <property type="entry name" value="IgC1_MHC_I_alpha3"/>
    <property type="match status" value="1"/>
</dbReference>
<evidence type="ECO:0000256" key="8">
    <source>
        <dbReference type="ARBA" id="ARBA00023157"/>
    </source>
</evidence>
<feature type="signal peptide" evidence="11">
    <location>
        <begin position="1"/>
        <end position="24"/>
    </location>
</feature>
<dbReference type="GO" id="GO:0005615">
    <property type="term" value="C:extracellular space"/>
    <property type="evidence" value="ECO:0007669"/>
    <property type="project" value="TreeGrafter"/>
</dbReference>
<dbReference type="Pfam" id="PF00129">
    <property type="entry name" value="MHC_I"/>
    <property type="match status" value="1"/>
</dbReference>
<evidence type="ECO:0000256" key="9">
    <source>
        <dbReference type="ARBA" id="ARBA00023180"/>
    </source>
</evidence>
<keyword evidence="5" id="KW-0391">Immunity</keyword>
<dbReference type="InterPro" id="IPR037055">
    <property type="entry name" value="MHC_I-like_Ag-recog_sf"/>
</dbReference>
<dbReference type="InterPro" id="IPR007110">
    <property type="entry name" value="Ig-like_dom"/>
</dbReference>
<organism evidence="13">
    <name type="scientific">Amblyrhynchus cristatus</name>
    <name type="common">Galapagos marine iguana</name>
    <dbReference type="NCBI Taxonomy" id="51208"/>
    <lineage>
        <taxon>Eukaryota</taxon>
        <taxon>Metazoa</taxon>
        <taxon>Chordata</taxon>
        <taxon>Craniata</taxon>
        <taxon>Vertebrata</taxon>
        <taxon>Euteleostomi</taxon>
        <taxon>Lepidosauria</taxon>
        <taxon>Squamata</taxon>
        <taxon>Bifurcata</taxon>
        <taxon>Unidentata</taxon>
        <taxon>Episquamata</taxon>
        <taxon>Toxicofera</taxon>
        <taxon>Iguania</taxon>
        <taxon>Iguanidae</taxon>
        <taxon>Iguaninae</taxon>
        <taxon>Amblyrhynchus</taxon>
    </lineage>
</organism>
<dbReference type="InterPro" id="IPR001039">
    <property type="entry name" value="MHC_I_a_a1/a2"/>
</dbReference>
<keyword evidence="6" id="KW-1133">Transmembrane helix</keyword>
<proteinExistence type="evidence at transcript level"/>
<dbReference type="SMART" id="SM00407">
    <property type="entry name" value="IGc1"/>
    <property type="match status" value="1"/>
</dbReference>
<evidence type="ECO:0000256" key="1">
    <source>
        <dbReference type="ARBA" id="ARBA00004479"/>
    </source>
</evidence>
<dbReference type="PANTHER" id="PTHR16675:SF242">
    <property type="entry name" value="MAJOR HISTOCOMPATIBILITY COMPLEX CLASS I-RELATED GENE PROTEIN"/>
    <property type="match status" value="1"/>
</dbReference>
<dbReference type="GO" id="GO:0009897">
    <property type="term" value="C:external side of plasma membrane"/>
    <property type="evidence" value="ECO:0007669"/>
    <property type="project" value="TreeGrafter"/>
</dbReference>
<name>B5LN03_AMBCR</name>
<evidence type="ECO:0000256" key="6">
    <source>
        <dbReference type="ARBA" id="ARBA00022989"/>
    </source>
</evidence>
<dbReference type="PRINTS" id="PR01638">
    <property type="entry name" value="MHCCLASSI"/>
</dbReference>
<dbReference type="InterPro" id="IPR011161">
    <property type="entry name" value="MHC_I-like_Ag-recog"/>
</dbReference>